<dbReference type="AlphaFoldDB" id="A0A1S2LR75"/>
<dbReference type="OrthoDB" id="2973220at2"/>
<accession>A0A1S2LR75</accession>
<organism evidence="1 2">
    <name type="scientific">Anaerobacillus arseniciselenatis</name>
    <dbReference type="NCBI Taxonomy" id="85682"/>
    <lineage>
        <taxon>Bacteria</taxon>
        <taxon>Bacillati</taxon>
        <taxon>Bacillota</taxon>
        <taxon>Bacilli</taxon>
        <taxon>Bacillales</taxon>
        <taxon>Bacillaceae</taxon>
        <taxon>Anaerobacillus</taxon>
    </lineage>
</organism>
<dbReference type="Proteomes" id="UP000180098">
    <property type="component" value="Unassembled WGS sequence"/>
</dbReference>
<keyword evidence="2" id="KW-1185">Reference proteome</keyword>
<evidence type="ECO:0000313" key="1">
    <source>
        <dbReference type="EMBL" id="OIJ14623.1"/>
    </source>
</evidence>
<reference evidence="1 2" key="1">
    <citation type="submission" date="2016-10" db="EMBL/GenBank/DDBJ databases">
        <title>Draft genome sequences of four alkaliphilic bacteria belonging to the Anaerobacillus genus.</title>
        <authorList>
            <person name="Bassil N.M."/>
            <person name="Lloyd J.R."/>
        </authorList>
    </citation>
    <scope>NUCLEOTIDE SEQUENCE [LARGE SCALE GENOMIC DNA]</scope>
    <source>
        <strain evidence="1 2">DSM 15340</strain>
    </source>
</reference>
<evidence type="ECO:0000313" key="2">
    <source>
        <dbReference type="Proteomes" id="UP000180098"/>
    </source>
</evidence>
<dbReference type="EMBL" id="MLQQ01000005">
    <property type="protein sequence ID" value="OIJ14623.1"/>
    <property type="molecule type" value="Genomic_DNA"/>
</dbReference>
<dbReference type="RefSeq" id="WP_071312504.1">
    <property type="nucleotide sequence ID" value="NZ_MLQQ01000005.1"/>
</dbReference>
<gene>
    <name evidence="1" type="ORF">BKP35_06120</name>
</gene>
<comment type="caution">
    <text evidence="1">The sequence shown here is derived from an EMBL/GenBank/DDBJ whole genome shotgun (WGS) entry which is preliminary data.</text>
</comment>
<sequence>MSRQERKNMVNFIEKMNGVESSQLKNMTDQEVEHIYNSIYSQLEHQE</sequence>
<name>A0A1S2LR75_9BACI</name>
<protein>
    <submittedName>
        <fullName evidence="1">Transporter</fullName>
    </submittedName>
</protein>
<proteinExistence type="predicted"/>
<dbReference type="NCBIfam" id="NF033562">
    <property type="entry name" value="BH0509_fam"/>
    <property type="match status" value="1"/>
</dbReference>
<dbReference type="InterPro" id="IPR049615">
    <property type="entry name" value="BH0509-like"/>
</dbReference>